<keyword evidence="3" id="KW-1185">Reference proteome</keyword>
<feature type="region of interest" description="Disordered" evidence="1">
    <location>
        <begin position="13"/>
        <end position="53"/>
    </location>
</feature>
<gene>
    <name evidence="2" type="primary">P/V/C</name>
</gene>
<sequence>MAFKLSSLFRAIGMRSKRRTEGPQSGNQEQKKEQQPGKLISSQKMEIPRDTEGEERAKMVILKAAAKKAIQIMDGSTQNHPYQIMLKMDPPTVEITKEGMMRILLNSIVEQGKTVDEKAMELVEEGLLSARELLALKEAIPLTRLMMVIMMGYVC</sequence>
<proteinExistence type="predicted"/>
<accession>A0AAE9HTU1</accession>
<evidence type="ECO:0000313" key="2">
    <source>
        <dbReference type="EMBL" id="UQM99614.1"/>
    </source>
</evidence>
<dbReference type="Pfam" id="PF16821">
    <property type="entry name" value="C_Hendra"/>
    <property type="match status" value="1"/>
</dbReference>
<reference evidence="2 3" key="1">
    <citation type="journal article" date="2022" name="bioRxiv">
        <title>The characterization of multiple novel paramyxovirus species highlights the diverse nature of the subfamily Orthoparamyxovirinae.</title>
        <authorList>
            <person name="Vanmechelen B."/>
            <person name="Meurs S."/>
            <person name="Horemans M."/>
            <person name="Loosen A."/>
            <person name="Maes T.J."/>
            <person name="Laenen L."/>
            <person name="Vergote V."/>
            <person name="Koundouno F.R."/>
            <person name="Magassouba N."/>
            <person name="Konde M.K."/>
            <person name="Conde I.S."/>
            <person name="Carroll M.W."/>
            <person name="Maes P."/>
        </authorList>
    </citation>
    <scope>NUCLEOTIDE SEQUENCE [LARGE SCALE GENOMIC DNA]</scope>
    <source>
        <strain evidence="2 3">GN/Meliandou/Lm/1/2018</strain>
    </source>
</reference>
<name>A0AAE9HTU1_9MONO</name>
<dbReference type="InterPro" id="IPR031812">
    <property type="entry name" value="C_Hendra"/>
</dbReference>
<dbReference type="Proteomes" id="UP001254933">
    <property type="component" value="Segment"/>
</dbReference>
<evidence type="ECO:0000256" key="1">
    <source>
        <dbReference type="SAM" id="MobiDB-lite"/>
    </source>
</evidence>
<dbReference type="EMBL" id="OK623364">
    <property type="protein sequence ID" value="UQM99614.1"/>
    <property type="molecule type" value="Viral_cRNA"/>
</dbReference>
<organism evidence="2 3">
    <name type="scientific">Meliandou lophuromys virus</name>
    <dbReference type="NCBI Taxonomy" id="2940986"/>
    <lineage>
        <taxon>Viruses</taxon>
        <taxon>Riboviria</taxon>
        <taxon>Orthornavirae</taxon>
        <taxon>Negarnaviricota</taxon>
        <taxon>Haploviricotina</taxon>
        <taxon>Monjiviricetes</taxon>
        <taxon>Mononegavirales</taxon>
        <taxon>Paramyxoviridae</taxon>
        <taxon>Orthoparamyxovirinae</taxon>
        <taxon>Jeilongvirus</taxon>
        <taxon>Jeilongvirus meliandouense</taxon>
    </lineage>
</organism>
<evidence type="ECO:0000313" key="3">
    <source>
        <dbReference type="Proteomes" id="UP001254933"/>
    </source>
</evidence>
<protein>
    <submittedName>
        <fullName evidence="2">Accessory protein</fullName>
    </submittedName>
</protein>